<dbReference type="Proteomes" id="UP001279734">
    <property type="component" value="Unassembled WGS sequence"/>
</dbReference>
<evidence type="ECO:0000313" key="2">
    <source>
        <dbReference type="Proteomes" id="UP001279734"/>
    </source>
</evidence>
<evidence type="ECO:0000313" key="1">
    <source>
        <dbReference type="EMBL" id="GMH24720.1"/>
    </source>
</evidence>
<comment type="caution">
    <text evidence="1">The sequence shown here is derived from an EMBL/GenBank/DDBJ whole genome shotgun (WGS) entry which is preliminary data.</text>
</comment>
<name>A0AAD3Y254_NEPGR</name>
<dbReference type="AlphaFoldDB" id="A0AAD3Y254"/>
<proteinExistence type="predicted"/>
<gene>
    <name evidence="1" type="ORF">Nepgr_026563</name>
</gene>
<organism evidence="1 2">
    <name type="scientific">Nepenthes gracilis</name>
    <name type="common">Slender pitcher plant</name>
    <dbReference type="NCBI Taxonomy" id="150966"/>
    <lineage>
        <taxon>Eukaryota</taxon>
        <taxon>Viridiplantae</taxon>
        <taxon>Streptophyta</taxon>
        <taxon>Embryophyta</taxon>
        <taxon>Tracheophyta</taxon>
        <taxon>Spermatophyta</taxon>
        <taxon>Magnoliopsida</taxon>
        <taxon>eudicotyledons</taxon>
        <taxon>Gunneridae</taxon>
        <taxon>Pentapetalae</taxon>
        <taxon>Caryophyllales</taxon>
        <taxon>Nepenthaceae</taxon>
        <taxon>Nepenthes</taxon>
    </lineage>
</organism>
<sequence length="103" mass="11664">MGIAGPLLTGERVFDGRDIDGKAALSLTRSIIRIWDGHSASNMKEQAFADRWLLLPTVRQAWQFQFRRRSLLNALGGRDKDLTSSWMEAGFVPTTGYFEMKTE</sequence>
<accession>A0AAD3Y254</accession>
<reference evidence="1" key="1">
    <citation type="submission" date="2023-05" db="EMBL/GenBank/DDBJ databases">
        <title>Nepenthes gracilis genome sequencing.</title>
        <authorList>
            <person name="Fukushima K."/>
        </authorList>
    </citation>
    <scope>NUCLEOTIDE SEQUENCE</scope>
    <source>
        <strain evidence="1">SING2019-196</strain>
    </source>
</reference>
<protein>
    <submittedName>
        <fullName evidence="1">Uncharacterized protein</fullName>
    </submittedName>
</protein>
<keyword evidence="2" id="KW-1185">Reference proteome</keyword>
<dbReference type="EMBL" id="BSYO01000028">
    <property type="protein sequence ID" value="GMH24720.1"/>
    <property type="molecule type" value="Genomic_DNA"/>
</dbReference>